<dbReference type="GO" id="GO:0016491">
    <property type="term" value="F:oxidoreductase activity"/>
    <property type="evidence" value="ECO:0007669"/>
    <property type="project" value="UniProtKB-KW"/>
</dbReference>
<keyword evidence="8" id="KW-1185">Reference proteome</keyword>
<dbReference type="PROSITE" id="PS51387">
    <property type="entry name" value="FAD_PCMH"/>
    <property type="match status" value="1"/>
</dbReference>
<sequence>MAAPSPSCYCFPGDPCWPTMATWNDFNKTVGGRLISTVPLAAVCHNDQFEAYDANACESLKANWFFPETHLPSSSSVMAALFTNNSCNPFLPREFPCTLGNYVNYAVKIQHASDAKKTLAFAKKHHIRLVIRNTGHDYNGKSTGAGALAVWTQNLKSIELLEEYSRPWYKGRALKIDAGVSVNEAYKFADAHQATVVGGNCPTVGIAGGLAQGSGHSPLATKFGLVADQVLEWEVLTAAGEVVTANPSSHEDLYWALCGGGPGTYGLVLSMTAKLHPSISVSSAKLSFALPSTTTGIESFWEAVKTFAESLPEMVDRGLQVTWTLVPGVFLVSPATAPELSKHDLDELFRPTLKQLTRDGIPYQYQSEEFSTFLASYEAMILPGSNVSDSILGGQLLPRSVVEDDIEEFISTLRTITEANYVFAGLSLDVSRVPAHKTAAHPYWRKTLISAVLGTFYDYQDFEANLKNQRYMTDTLIPKLAAFTGGKGAAYVNEANFLQPHWQDVLYGEHFGRLSSIKRKYDPNGIFYALGAVGSDSWVQKRDGRLCRA</sequence>
<dbReference type="InterPro" id="IPR036318">
    <property type="entry name" value="FAD-bd_PCMH-like_sf"/>
</dbReference>
<evidence type="ECO:0000313" key="8">
    <source>
        <dbReference type="Proteomes" id="UP000800094"/>
    </source>
</evidence>
<dbReference type="GeneID" id="54579260"/>
<accession>A0A6A6IAB6</accession>
<organism evidence="7 8">
    <name type="scientific">Trematosphaeria pertusa</name>
    <dbReference type="NCBI Taxonomy" id="390896"/>
    <lineage>
        <taxon>Eukaryota</taxon>
        <taxon>Fungi</taxon>
        <taxon>Dikarya</taxon>
        <taxon>Ascomycota</taxon>
        <taxon>Pezizomycotina</taxon>
        <taxon>Dothideomycetes</taxon>
        <taxon>Pleosporomycetidae</taxon>
        <taxon>Pleosporales</taxon>
        <taxon>Massarineae</taxon>
        <taxon>Trematosphaeriaceae</taxon>
        <taxon>Trematosphaeria</taxon>
    </lineage>
</organism>
<dbReference type="InterPro" id="IPR012951">
    <property type="entry name" value="BBE"/>
</dbReference>
<dbReference type="Pfam" id="PF01565">
    <property type="entry name" value="FAD_binding_4"/>
    <property type="match status" value="1"/>
</dbReference>
<evidence type="ECO:0000313" key="7">
    <source>
        <dbReference type="EMBL" id="KAF2247336.1"/>
    </source>
</evidence>
<keyword evidence="3" id="KW-0285">Flavoprotein</keyword>
<dbReference type="PANTHER" id="PTHR42973">
    <property type="entry name" value="BINDING OXIDOREDUCTASE, PUTATIVE (AFU_ORTHOLOGUE AFUA_1G17690)-RELATED"/>
    <property type="match status" value="1"/>
</dbReference>
<evidence type="ECO:0000256" key="4">
    <source>
        <dbReference type="ARBA" id="ARBA00022827"/>
    </source>
</evidence>
<evidence type="ECO:0000256" key="2">
    <source>
        <dbReference type="ARBA" id="ARBA00005466"/>
    </source>
</evidence>
<dbReference type="InterPro" id="IPR016166">
    <property type="entry name" value="FAD-bd_PCMH"/>
</dbReference>
<dbReference type="InterPro" id="IPR050416">
    <property type="entry name" value="FAD-linked_Oxidoreductase"/>
</dbReference>
<dbReference type="Gene3D" id="3.30.465.10">
    <property type="match status" value="2"/>
</dbReference>
<dbReference type="GO" id="GO:0071949">
    <property type="term" value="F:FAD binding"/>
    <property type="evidence" value="ECO:0007669"/>
    <property type="project" value="InterPro"/>
</dbReference>
<dbReference type="EMBL" id="ML987197">
    <property type="protein sequence ID" value="KAF2247336.1"/>
    <property type="molecule type" value="Genomic_DNA"/>
</dbReference>
<feature type="domain" description="FAD-binding PCMH-type" evidence="6">
    <location>
        <begin position="95"/>
        <end position="278"/>
    </location>
</feature>
<dbReference type="SUPFAM" id="SSF56176">
    <property type="entry name" value="FAD-binding/transporter-associated domain-like"/>
    <property type="match status" value="1"/>
</dbReference>
<keyword evidence="4" id="KW-0274">FAD</keyword>
<reference evidence="7" key="1">
    <citation type="journal article" date="2020" name="Stud. Mycol.">
        <title>101 Dothideomycetes genomes: a test case for predicting lifestyles and emergence of pathogens.</title>
        <authorList>
            <person name="Haridas S."/>
            <person name="Albert R."/>
            <person name="Binder M."/>
            <person name="Bloem J."/>
            <person name="Labutti K."/>
            <person name="Salamov A."/>
            <person name="Andreopoulos B."/>
            <person name="Baker S."/>
            <person name="Barry K."/>
            <person name="Bills G."/>
            <person name="Bluhm B."/>
            <person name="Cannon C."/>
            <person name="Castanera R."/>
            <person name="Culley D."/>
            <person name="Daum C."/>
            <person name="Ezra D."/>
            <person name="Gonzalez J."/>
            <person name="Henrissat B."/>
            <person name="Kuo A."/>
            <person name="Liang C."/>
            <person name="Lipzen A."/>
            <person name="Lutzoni F."/>
            <person name="Magnuson J."/>
            <person name="Mondo S."/>
            <person name="Nolan M."/>
            <person name="Ohm R."/>
            <person name="Pangilinan J."/>
            <person name="Park H.-J."/>
            <person name="Ramirez L."/>
            <person name="Alfaro M."/>
            <person name="Sun H."/>
            <person name="Tritt A."/>
            <person name="Yoshinaga Y."/>
            <person name="Zwiers L.-H."/>
            <person name="Turgeon B."/>
            <person name="Goodwin S."/>
            <person name="Spatafora J."/>
            <person name="Crous P."/>
            <person name="Grigoriev I."/>
        </authorList>
    </citation>
    <scope>NUCLEOTIDE SEQUENCE</scope>
    <source>
        <strain evidence="7">CBS 122368</strain>
    </source>
</reference>
<dbReference type="InterPro" id="IPR016169">
    <property type="entry name" value="FAD-bd_PCMH_sub2"/>
</dbReference>
<keyword evidence="5" id="KW-0560">Oxidoreductase</keyword>
<dbReference type="AlphaFoldDB" id="A0A6A6IAB6"/>
<evidence type="ECO:0000256" key="5">
    <source>
        <dbReference type="ARBA" id="ARBA00023002"/>
    </source>
</evidence>
<dbReference type="OrthoDB" id="9983560at2759"/>
<comment type="cofactor">
    <cofactor evidence="1">
        <name>FAD</name>
        <dbReference type="ChEBI" id="CHEBI:57692"/>
    </cofactor>
</comment>
<comment type="similarity">
    <text evidence="2">Belongs to the oxygen-dependent FAD-linked oxidoreductase family.</text>
</comment>
<protein>
    <submittedName>
        <fullName evidence="7">FAD-binding domain-containing protein</fullName>
    </submittedName>
</protein>
<dbReference type="Pfam" id="PF08031">
    <property type="entry name" value="BBE"/>
    <property type="match status" value="1"/>
</dbReference>
<proteinExistence type="inferred from homology"/>
<dbReference type="RefSeq" id="XP_033682340.1">
    <property type="nucleotide sequence ID" value="XM_033825930.1"/>
</dbReference>
<evidence type="ECO:0000256" key="3">
    <source>
        <dbReference type="ARBA" id="ARBA00022630"/>
    </source>
</evidence>
<dbReference type="PANTHER" id="PTHR42973:SF39">
    <property type="entry name" value="FAD-BINDING PCMH-TYPE DOMAIN-CONTAINING PROTEIN"/>
    <property type="match status" value="1"/>
</dbReference>
<gene>
    <name evidence="7" type="ORF">BU26DRAFT_486862</name>
</gene>
<dbReference type="Proteomes" id="UP000800094">
    <property type="component" value="Unassembled WGS sequence"/>
</dbReference>
<name>A0A6A6IAB6_9PLEO</name>
<evidence type="ECO:0000256" key="1">
    <source>
        <dbReference type="ARBA" id="ARBA00001974"/>
    </source>
</evidence>
<dbReference type="InterPro" id="IPR006094">
    <property type="entry name" value="Oxid_FAD_bind_N"/>
</dbReference>
<evidence type="ECO:0000259" key="6">
    <source>
        <dbReference type="PROSITE" id="PS51387"/>
    </source>
</evidence>